<gene>
    <name evidence="2" type="ORF">OV287_02390</name>
</gene>
<sequence length="208" mass="21515">MKRTLFAGVAVLALWAGNALAQGGQESSADMRGLSVLVGGGVEGYTNTLGQDVNPGVGYGATLIIRPTKVLGFELGYSGALNEFDDSVPLGETSGPDLVRNGGQAVATVGLTAAPVQPYVLAGLGYSHYNVRNTALGFRDDNVGSVPLGAGLRVHVGNFTADARLNYNLLFDQEFALAVPPSDINLPGDETFSEGGSYMGTLNFGATW</sequence>
<evidence type="ECO:0000256" key="1">
    <source>
        <dbReference type="SAM" id="SignalP"/>
    </source>
</evidence>
<accession>A0ABT3ZVE9</accession>
<dbReference type="Proteomes" id="UP001207654">
    <property type="component" value="Unassembled WGS sequence"/>
</dbReference>
<dbReference type="RefSeq" id="WP_267532334.1">
    <property type="nucleotide sequence ID" value="NZ_JAPNKA010000001.1"/>
</dbReference>
<comment type="caution">
    <text evidence="2">The sequence shown here is derived from an EMBL/GenBank/DDBJ whole genome shotgun (WGS) entry which is preliminary data.</text>
</comment>
<dbReference type="InterPro" id="IPR011250">
    <property type="entry name" value="OMP/PagP_B-barrel"/>
</dbReference>
<feature type="signal peptide" evidence="1">
    <location>
        <begin position="1"/>
        <end position="21"/>
    </location>
</feature>
<keyword evidence="1" id="KW-0732">Signal</keyword>
<dbReference type="Gene3D" id="2.40.160.20">
    <property type="match status" value="1"/>
</dbReference>
<proteinExistence type="predicted"/>
<protein>
    <submittedName>
        <fullName evidence="2">Outer membrane beta-barrel protein</fullName>
    </submittedName>
</protein>
<name>A0ABT3ZVE9_9BACT</name>
<dbReference type="SUPFAM" id="SSF56925">
    <property type="entry name" value="OMPA-like"/>
    <property type="match status" value="1"/>
</dbReference>
<evidence type="ECO:0000313" key="2">
    <source>
        <dbReference type="EMBL" id="MCY1073321.1"/>
    </source>
</evidence>
<keyword evidence="3" id="KW-1185">Reference proteome</keyword>
<dbReference type="EMBL" id="JAPNKA010000001">
    <property type="protein sequence ID" value="MCY1073321.1"/>
    <property type="molecule type" value="Genomic_DNA"/>
</dbReference>
<feature type="chain" id="PRO_5045642845" evidence="1">
    <location>
        <begin position="22"/>
        <end position="208"/>
    </location>
</feature>
<reference evidence="2 3" key="1">
    <citation type="submission" date="2022-11" db="EMBL/GenBank/DDBJ databases">
        <title>Minimal conservation of predation-associated metabolite biosynthetic gene clusters underscores biosynthetic potential of Myxococcota including descriptions for ten novel species: Archangium lansinium sp. nov., Myxococcus landrumus sp. nov., Nannocystis bai.</title>
        <authorList>
            <person name="Ahearne A."/>
            <person name="Stevens C."/>
            <person name="Phillips K."/>
        </authorList>
    </citation>
    <scope>NUCLEOTIDE SEQUENCE [LARGE SCALE GENOMIC DNA]</scope>
    <source>
        <strain evidence="2 3">MIWBW</strain>
    </source>
</reference>
<organism evidence="2 3">
    <name type="scientific">Archangium lansingense</name>
    <dbReference type="NCBI Taxonomy" id="2995310"/>
    <lineage>
        <taxon>Bacteria</taxon>
        <taxon>Pseudomonadati</taxon>
        <taxon>Myxococcota</taxon>
        <taxon>Myxococcia</taxon>
        <taxon>Myxococcales</taxon>
        <taxon>Cystobacterineae</taxon>
        <taxon>Archangiaceae</taxon>
        <taxon>Archangium</taxon>
    </lineage>
</organism>
<evidence type="ECO:0000313" key="3">
    <source>
        <dbReference type="Proteomes" id="UP001207654"/>
    </source>
</evidence>